<evidence type="ECO:0000256" key="1">
    <source>
        <dbReference type="SAM" id="MobiDB-lite"/>
    </source>
</evidence>
<feature type="region of interest" description="Disordered" evidence="1">
    <location>
        <begin position="21"/>
        <end position="52"/>
    </location>
</feature>
<name>A0A1A9UU96_GLOAU</name>
<protein>
    <submittedName>
        <fullName evidence="2">Uncharacterized protein</fullName>
    </submittedName>
</protein>
<evidence type="ECO:0000313" key="3">
    <source>
        <dbReference type="Proteomes" id="UP000078200"/>
    </source>
</evidence>
<dbReference type="EnsemblMetazoa" id="GAUT015466-RA">
    <property type="protein sequence ID" value="GAUT015466-PA"/>
    <property type="gene ID" value="GAUT015466"/>
</dbReference>
<proteinExistence type="predicted"/>
<dbReference type="AlphaFoldDB" id="A0A1A9UU96"/>
<reference evidence="2" key="1">
    <citation type="submission" date="2020-05" db="UniProtKB">
        <authorList>
            <consortium name="EnsemblMetazoa"/>
        </authorList>
    </citation>
    <scope>IDENTIFICATION</scope>
    <source>
        <strain evidence="2">TTRI</strain>
    </source>
</reference>
<accession>A0A1A9UU96</accession>
<dbReference type="VEuPathDB" id="VectorBase:GAUT015466"/>
<dbReference type="Proteomes" id="UP000078200">
    <property type="component" value="Unassembled WGS sequence"/>
</dbReference>
<feature type="compositionally biased region" description="Polar residues" evidence="1">
    <location>
        <begin position="42"/>
        <end position="52"/>
    </location>
</feature>
<dbReference type="STRING" id="7395.A0A1A9UU96"/>
<keyword evidence="3" id="KW-1185">Reference proteome</keyword>
<evidence type="ECO:0000313" key="2">
    <source>
        <dbReference type="EnsemblMetazoa" id="GAUT015466-PA"/>
    </source>
</evidence>
<organism evidence="2 3">
    <name type="scientific">Glossina austeni</name>
    <name type="common">Savannah tsetse fly</name>
    <dbReference type="NCBI Taxonomy" id="7395"/>
    <lineage>
        <taxon>Eukaryota</taxon>
        <taxon>Metazoa</taxon>
        <taxon>Ecdysozoa</taxon>
        <taxon>Arthropoda</taxon>
        <taxon>Hexapoda</taxon>
        <taxon>Insecta</taxon>
        <taxon>Pterygota</taxon>
        <taxon>Neoptera</taxon>
        <taxon>Endopterygota</taxon>
        <taxon>Diptera</taxon>
        <taxon>Brachycera</taxon>
        <taxon>Muscomorpha</taxon>
        <taxon>Hippoboscoidea</taxon>
        <taxon>Glossinidae</taxon>
        <taxon>Glossina</taxon>
    </lineage>
</organism>
<sequence>MSFTGSFIFLTIESEDSQLLQQQRTLASTKRGGNGAGPTHTLGRSGNANMNSNNIYHNIQLTQQQQQQQQQQQTLQQHLDNGTLVSPAISSSSSSATASLASSSSSSSTSMLEGMLSMNGNNNDFVYGDDATPQYALAPDTYDVRQRTIENIWDITVSLNILYKENWTKLAALEIAKFQDQLIKRLNEDALLQLSPETDVNGNNPATEAVLLYHQHHGGTPAHHLHHSHFYHEWNFAKAFFYSLTVLTTIVTKNLTLDILLIC</sequence>
<dbReference type="Gene3D" id="1.10.287.70">
    <property type="match status" value="1"/>
</dbReference>